<evidence type="ECO:0000313" key="4">
    <source>
        <dbReference type="Proteomes" id="UP000269134"/>
    </source>
</evidence>
<protein>
    <submittedName>
        <fullName evidence="2">Class I SAM-dependent methyltransferase</fullName>
    </submittedName>
    <submittedName>
        <fullName evidence="3">Methyltransferase domain-containing protein</fullName>
    </submittedName>
</protein>
<comment type="caution">
    <text evidence="2">The sequence shown here is derived from an EMBL/GenBank/DDBJ whole genome shotgun (WGS) entry which is preliminary data.</text>
</comment>
<evidence type="ECO:0000259" key="1">
    <source>
        <dbReference type="Pfam" id="PF08241"/>
    </source>
</evidence>
<dbReference type="Pfam" id="PF08241">
    <property type="entry name" value="Methyltransf_11"/>
    <property type="match status" value="1"/>
</dbReference>
<dbReference type="EMBL" id="RFFL01000003">
    <property type="protein sequence ID" value="RMI02249.1"/>
    <property type="molecule type" value="Genomic_DNA"/>
</dbReference>
<dbReference type="GeneID" id="84608385"/>
<sequence>MNHDHSAKADACWLSLIDEANAWFEGPLGQQLREQERRVIKDELERCFGSYLVHYAPFVDAPIESQKIKRSVRLGAPMPGVEIICEEQSWPLTEHAADVVVLQHGLDFSLSPHAVLREAARSVRPGGHLLIVGINPWSAWGARHLLSREILRQAHCIRPNRVGDWLNLLGFALEKRRFGCYCPPLSSARWQKRLTRLDMIGERLQAPTGGFYLLVARKLMIGLRPLRQNRRERMGKLLPLPVAKISRRDAE</sequence>
<dbReference type="SUPFAM" id="SSF53335">
    <property type="entry name" value="S-adenosyl-L-methionine-dependent methyltransferases"/>
    <property type="match status" value="1"/>
</dbReference>
<keyword evidence="2" id="KW-0808">Transferase</keyword>
<organism evidence="2 5">
    <name type="scientific">Stutzerimonas nitrititolerans</name>
    <dbReference type="NCBI Taxonomy" id="2482751"/>
    <lineage>
        <taxon>Bacteria</taxon>
        <taxon>Pseudomonadati</taxon>
        <taxon>Pseudomonadota</taxon>
        <taxon>Gammaproteobacteria</taxon>
        <taxon>Pseudomonadales</taxon>
        <taxon>Pseudomonadaceae</taxon>
        <taxon>Stutzerimonas</taxon>
    </lineage>
</organism>
<dbReference type="CDD" id="cd02440">
    <property type="entry name" value="AdoMet_MTases"/>
    <property type="match status" value="1"/>
</dbReference>
<evidence type="ECO:0000313" key="2">
    <source>
        <dbReference type="EMBL" id="MCO7543199.1"/>
    </source>
</evidence>
<dbReference type="RefSeq" id="WP_014852916.1">
    <property type="nucleotide sequence ID" value="NZ_DALYRC010000002.1"/>
</dbReference>
<dbReference type="Proteomes" id="UP001165292">
    <property type="component" value="Unassembled WGS sequence"/>
</dbReference>
<dbReference type="EMBL" id="JAMYBS010000001">
    <property type="protein sequence ID" value="MCO7543199.1"/>
    <property type="molecule type" value="Genomic_DNA"/>
</dbReference>
<dbReference type="GO" id="GO:0032259">
    <property type="term" value="P:methylation"/>
    <property type="evidence" value="ECO:0007669"/>
    <property type="project" value="UniProtKB-KW"/>
</dbReference>
<dbReference type="Proteomes" id="UP000269134">
    <property type="component" value="Unassembled WGS sequence"/>
</dbReference>
<gene>
    <name evidence="3" type="ORF">EA795_04980</name>
    <name evidence="2" type="ORF">NJF43_00305</name>
</gene>
<reference evidence="3 4" key="1">
    <citation type="submission" date="2018-10" db="EMBL/GenBank/DDBJ databases">
        <title>Pseudomonas sp. GL14 genome.</title>
        <authorList>
            <person name="Peng J."/>
            <person name="Liu Z.-P."/>
        </authorList>
    </citation>
    <scope>NUCLEOTIDE SEQUENCE [LARGE SCALE GENOMIC DNA]</scope>
    <source>
        <strain evidence="3 4">GL14</strain>
    </source>
</reference>
<dbReference type="AlphaFoldDB" id="A0AA41WHM7"/>
<evidence type="ECO:0000313" key="5">
    <source>
        <dbReference type="Proteomes" id="UP001165292"/>
    </source>
</evidence>
<keyword evidence="4" id="KW-1185">Reference proteome</keyword>
<dbReference type="InterPro" id="IPR029063">
    <property type="entry name" value="SAM-dependent_MTases_sf"/>
</dbReference>
<dbReference type="Gene3D" id="3.40.50.150">
    <property type="entry name" value="Vaccinia Virus protein VP39"/>
    <property type="match status" value="1"/>
</dbReference>
<accession>A0AA41WHM7</accession>
<evidence type="ECO:0000313" key="3">
    <source>
        <dbReference type="EMBL" id="RMI02249.1"/>
    </source>
</evidence>
<dbReference type="InterPro" id="IPR013216">
    <property type="entry name" value="Methyltransf_11"/>
</dbReference>
<reference evidence="2" key="2">
    <citation type="submission" date="2022-06" db="EMBL/GenBank/DDBJ databases">
        <title>Detection of beta-lactamases in bacteria of animal origin.</title>
        <authorList>
            <person name="Mlynarcik P."/>
            <person name="Zdarska V."/>
            <person name="Chudobova H."/>
            <person name="Prochazkova P."/>
            <person name="Hricova K."/>
            <person name="Mezerova K."/>
            <person name="Bardon J."/>
            <person name="Dolejska M."/>
            <person name="Sukkar I."/>
            <person name="Kolar M."/>
        </authorList>
    </citation>
    <scope>NUCLEOTIDE SEQUENCE</scope>
    <source>
        <strain evidence="2">S 300-3</strain>
    </source>
</reference>
<proteinExistence type="predicted"/>
<dbReference type="GO" id="GO:0008757">
    <property type="term" value="F:S-adenosylmethionine-dependent methyltransferase activity"/>
    <property type="evidence" value="ECO:0007669"/>
    <property type="project" value="InterPro"/>
</dbReference>
<name>A0AA41WHM7_9GAMM</name>
<feature type="domain" description="Methyltransferase type 11" evidence="1">
    <location>
        <begin position="82"/>
        <end position="131"/>
    </location>
</feature>
<keyword evidence="2" id="KW-0489">Methyltransferase</keyword>